<dbReference type="AlphaFoldDB" id="K3Z056"/>
<protein>
    <recommendedName>
        <fullName evidence="1">F-box protein AT5G49610-like beta-propeller domain-containing protein</fullName>
    </recommendedName>
</protein>
<dbReference type="eggNOG" id="ENOG502R45U">
    <property type="taxonomic scope" value="Eukaryota"/>
</dbReference>
<evidence type="ECO:0000259" key="1">
    <source>
        <dbReference type="Pfam" id="PF23635"/>
    </source>
</evidence>
<sequence length="364" mass="41287">MGPSRPPPPLPAAASAAAIEVILLRLSFPTYLIRAVVVSKCWLHHASDPTFLRRFIDLNPPRLLGFYLTSLSHHQRRLADVIPMLPQPPKLTSITTPETICAGTLIFDRRGCFNLNGYEGPTLRTVDCRNGRVFISLYHPAEYKFTRGVHTPLHCQGSESGYGLSYFWFTMEFIMNNRGSHVYVYKLQDNVWHMLFSARTQLNCFAPRSPNNLIVEDKFYVAATRTSILVLDLTSSSYPTIDLLDGVLNKGNTVLSRANDSGVYLVHLKELQRSIWLLRGTNGSMGDRSLVDTIFLRDMCANLGAVGDNAEFAFLDMGQCILYLDVRSRALRNVYEKNEYYDSDGCWIRPYMMSWPPIFPVLKE</sequence>
<dbReference type="InterPro" id="IPR056594">
    <property type="entry name" value="AT5G49610-like_b-prop"/>
</dbReference>
<proteinExistence type="predicted"/>
<dbReference type="FunCoup" id="K3Z056">
    <property type="interactions" value="862"/>
</dbReference>
<dbReference type="OMA" id="NCFAPRS"/>
<dbReference type="SUPFAM" id="SSF81383">
    <property type="entry name" value="F-box domain"/>
    <property type="match status" value="1"/>
</dbReference>
<dbReference type="PANTHER" id="PTHR33207">
    <property type="entry name" value="F-BOX DOMAIN CONTAINING PROTEIN-RELATED"/>
    <property type="match status" value="1"/>
</dbReference>
<accession>K3Z056</accession>
<dbReference type="InParanoid" id="K3Z056"/>
<dbReference type="Pfam" id="PF23635">
    <property type="entry name" value="Beta-prop_AT5G49610-like"/>
    <property type="match status" value="1"/>
</dbReference>
<feature type="domain" description="F-box protein AT5G49610-like beta-propeller" evidence="1">
    <location>
        <begin position="159"/>
        <end position="359"/>
    </location>
</feature>
<keyword evidence="3" id="KW-1185">Reference proteome</keyword>
<evidence type="ECO:0000313" key="3">
    <source>
        <dbReference type="Proteomes" id="UP000004995"/>
    </source>
</evidence>
<dbReference type="EnsemblPlants" id="KQL29229">
    <property type="protein sequence ID" value="KQL29229"/>
    <property type="gene ID" value="SETIT_019917mg"/>
</dbReference>
<dbReference type="Gramene" id="KQL29229">
    <property type="protein sequence ID" value="KQL29229"/>
    <property type="gene ID" value="SETIT_019917mg"/>
</dbReference>
<dbReference type="EMBL" id="AGNK02000188">
    <property type="status" value="NOT_ANNOTATED_CDS"/>
    <property type="molecule type" value="Genomic_DNA"/>
</dbReference>
<organism evidence="2 3">
    <name type="scientific">Setaria italica</name>
    <name type="common">Foxtail millet</name>
    <name type="synonym">Panicum italicum</name>
    <dbReference type="NCBI Taxonomy" id="4555"/>
    <lineage>
        <taxon>Eukaryota</taxon>
        <taxon>Viridiplantae</taxon>
        <taxon>Streptophyta</taxon>
        <taxon>Embryophyta</taxon>
        <taxon>Tracheophyta</taxon>
        <taxon>Spermatophyta</taxon>
        <taxon>Magnoliopsida</taxon>
        <taxon>Liliopsida</taxon>
        <taxon>Poales</taxon>
        <taxon>Poaceae</taxon>
        <taxon>PACMAD clade</taxon>
        <taxon>Panicoideae</taxon>
        <taxon>Panicodae</taxon>
        <taxon>Paniceae</taxon>
        <taxon>Cenchrinae</taxon>
        <taxon>Setaria</taxon>
    </lineage>
</organism>
<name>K3Z056_SETIT</name>
<reference evidence="2" key="2">
    <citation type="submission" date="2018-08" db="UniProtKB">
        <authorList>
            <consortium name="EnsemblPlants"/>
        </authorList>
    </citation>
    <scope>IDENTIFICATION</scope>
    <source>
        <strain evidence="2">Yugu1</strain>
    </source>
</reference>
<evidence type="ECO:0000313" key="2">
    <source>
        <dbReference type="EnsemblPlants" id="KQL29229"/>
    </source>
</evidence>
<dbReference type="HOGENOM" id="CLU_037069_1_0_1"/>
<dbReference type="Proteomes" id="UP000004995">
    <property type="component" value="Unassembled WGS sequence"/>
</dbReference>
<reference evidence="3" key="1">
    <citation type="journal article" date="2012" name="Nat. Biotechnol.">
        <title>Reference genome sequence of the model plant Setaria.</title>
        <authorList>
            <person name="Bennetzen J.L."/>
            <person name="Schmutz J."/>
            <person name="Wang H."/>
            <person name="Percifield R."/>
            <person name="Hawkins J."/>
            <person name="Pontaroli A.C."/>
            <person name="Estep M."/>
            <person name="Feng L."/>
            <person name="Vaughn J.N."/>
            <person name="Grimwood J."/>
            <person name="Jenkins J."/>
            <person name="Barry K."/>
            <person name="Lindquist E."/>
            <person name="Hellsten U."/>
            <person name="Deshpande S."/>
            <person name="Wang X."/>
            <person name="Wu X."/>
            <person name="Mitros T."/>
            <person name="Triplett J."/>
            <person name="Yang X."/>
            <person name="Ye C.Y."/>
            <person name="Mauro-Herrera M."/>
            <person name="Wang L."/>
            <person name="Li P."/>
            <person name="Sharma M."/>
            <person name="Sharma R."/>
            <person name="Ronald P.C."/>
            <person name="Panaud O."/>
            <person name="Kellogg E.A."/>
            <person name="Brutnell T.P."/>
            <person name="Doust A.N."/>
            <person name="Tuskan G.A."/>
            <person name="Rokhsar D."/>
            <person name="Devos K.M."/>
        </authorList>
    </citation>
    <scope>NUCLEOTIDE SEQUENCE [LARGE SCALE GENOMIC DNA]</scope>
    <source>
        <strain evidence="3">cv. Yugu1</strain>
    </source>
</reference>
<dbReference type="InterPro" id="IPR036047">
    <property type="entry name" value="F-box-like_dom_sf"/>
</dbReference>